<comment type="subcellular location">
    <subcellularLocation>
        <location evidence="1">Membrane</location>
    </subcellularLocation>
</comment>
<dbReference type="GeneID" id="9944037"/>
<dbReference type="Gene3D" id="1.20.1070.10">
    <property type="entry name" value="Rhodopsin 7-helix transmembrane proteins"/>
    <property type="match status" value="1"/>
</dbReference>
<evidence type="ECO:0000256" key="4">
    <source>
        <dbReference type="ARBA" id="ARBA00023136"/>
    </source>
</evidence>
<dbReference type="KEGG" id="loa:LOAG_06624"/>
<feature type="transmembrane region" description="Helical" evidence="5">
    <location>
        <begin position="242"/>
        <end position="262"/>
    </location>
</feature>
<dbReference type="SUPFAM" id="SSF81321">
    <property type="entry name" value="Family A G protein-coupled receptor-like"/>
    <property type="match status" value="1"/>
</dbReference>
<dbReference type="InParanoid" id="A0A1S0TXJ9"/>
<keyword evidence="7" id="KW-0675">Receptor</keyword>
<dbReference type="AlphaFoldDB" id="A0A1S0TXJ9"/>
<feature type="transmembrane region" description="Helical" evidence="5">
    <location>
        <begin position="202"/>
        <end position="222"/>
    </location>
</feature>
<dbReference type="PANTHER" id="PTHR46641:SF20">
    <property type="entry name" value="G-PROTEIN COUPLED RECEPTORS FAMILY 1 PROFILE DOMAIN-CONTAINING PROTEIN"/>
    <property type="match status" value="1"/>
</dbReference>
<sequence length="354" mass="40565">MRKNTSLSLAKINNNYVVRLTAHMTLSNTLINALRKLLPLLKCEMKYKEQGAVCEFFWKTTLVSYPISLAAQTSSVWTCVAITVDRYLAVKYPLQTRMWCSTSRAKLVLSVIATVSFVYKLPSLFELTLDECGRLTPTPLRTNGLYIVLYNTYGYLLLLIIIPWTTMIVLNVIVIQSVQQAYRIRRAMISRTSNPDERERRCTIMAFVMILTFIACNLMAGINHIIEAFFAEYSQFFRLRLPIGNLLVCVNSASNIFIYSIFGHKFRRICVALLCPCIVNRNYKRMKALGLNELTNQMWNKLSNHTAQESFVEQRNQRISKIAKSCQEEKFAGPNTITETLVGNVKYDVLVKSL</sequence>
<dbReference type="CTD" id="9944037"/>
<evidence type="ECO:0000256" key="3">
    <source>
        <dbReference type="ARBA" id="ARBA00022989"/>
    </source>
</evidence>
<evidence type="ECO:0000259" key="6">
    <source>
        <dbReference type="PROSITE" id="PS50262"/>
    </source>
</evidence>
<feature type="domain" description="G-protein coupled receptors family 1 profile" evidence="6">
    <location>
        <begin position="73"/>
        <end position="259"/>
    </location>
</feature>
<dbReference type="InterPro" id="IPR000276">
    <property type="entry name" value="GPCR_Rhodpsn"/>
</dbReference>
<evidence type="ECO:0000313" key="7">
    <source>
        <dbReference type="EMBL" id="EFO21865.2"/>
    </source>
</evidence>
<keyword evidence="2 5" id="KW-0812">Transmembrane</keyword>
<dbReference type="GO" id="GO:0004930">
    <property type="term" value="F:G protein-coupled receptor activity"/>
    <property type="evidence" value="ECO:0007669"/>
    <property type="project" value="InterPro"/>
</dbReference>
<dbReference type="EMBL" id="JH712106">
    <property type="protein sequence ID" value="EFO21865.2"/>
    <property type="molecule type" value="Genomic_DNA"/>
</dbReference>
<dbReference type="OMA" id="RTNGLYI"/>
<dbReference type="GO" id="GO:0016020">
    <property type="term" value="C:membrane"/>
    <property type="evidence" value="ECO:0007669"/>
    <property type="project" value="UniProtKB-SubCell"/>
</dbReference>
<reference evidence="7" key="1">
    <citation type="submission" date="2012-04" db="EMBL/GenBank/DDBJ databases">
        <title>The Genome Sequence of Loa loa.</title>
        <authorList>
            <consortium name="The Broad Institute Genome Sequencing Platform"/>
            <consortium name="Broad Institute Genome Sequencing Center for Infectious Disease"/>
            <person name="Nutman T.B."/>
            <person name="Fink D.L."/>
            <person name="Russ C."/>
            <person name="Young S."/>
            <person name="Zeng Q."/>
            <person name="Gargeya S."/>
            <person name="Alvarado L."/>
            <person name="Berlin A."/>
            <person name="Chapman S.B."/>
            <person name="Chen Z."/>
            <person name="Freedman E."/>
            <person name="Gellesch M."/>
            <person name="Goldberg J."/>
            <person name="Griggs A."/>
            <person name="Gujja S."/>
            <person name="Heilman E.R."/>
            <person name="Heiman D."/>
            <person name="Howarth C."/>
            <person name="Mehta T."/>
            <person name="Neiman D."/>
            <person name="Pearson M."/>
            <person name="Roberts A."/>
            <person name="Saif S."/>
            <person name="Shea T."/>
            <person name="Shenoy N."/>
            <person name="Sisk P."/>
            <person name="Stolte C."/>
            <person name="Sykes S."/>
            <person name="White J."/>
            <person name="Yandava C."/>
            <person name="Haas B."/>
            <person name="Henn M.R."/>
            <person name="Nusbaum C."/>
            <person name="Birren B."/>
        </authorList>
    </citation>
    <scope>NUCLEOTIDE SEQUENCE [LARGE SCALE GENOMIC DNA]</scope>
</reference>
<evidence type="ECO:0000256" key="5">
    <source>
        <dbReference type="SAM" id="Phobius"/>
    </source>
</evidence>
<protein>
    <submittedName>
        <fullName evidence="7">G-protein coupled receptor</fullName>
    </submittedName>
</protein>
<dbReference type="RefSeq" id="XP_020302556.1">
    <property type="nucleotide sequence ID" value="XM_020447189.1"/>
</dbReference>
<dbReference type="PANTHER" id="PTHR46641">
    <property type="entry name" value="FMRFAMIDE RECEPTOR-RELATED"/>
    <property type="match status" value="1"/>
</dbReference>
<evidence type="ECO:0000256" key="2">
    <source>
        <dbReference type="ARBA" id="ARBA00022692"/>
    </source>
</evidence>
<dbReference type="InterPro" id="IPR017452">
    <property type="entry name" value="GPCR_Rhodpsn_7TM"/>
</dbReference>
<proteinExistence type="predicted"/>
<dbReference type="InterPro" id="IPR052954">
    <property type="entry name" value="GPCR-Ligand_Int"/>
</dbReference>
<organism evidence="7">
    <name type="scientific">Loa loa</name>
    <name type="common">Eye worm</name>
    <name type="synonym">Filaria loa</name>
    <dbReference type="NCBI Taxonomy" id="7209"/>
    <lineage>
        <taxon>Eukaryota</taxon>
        <taxon>Metazoa</taxon>
        <taxon>Ecdysozoa</taxon>
        <taxon>Nematoda</taxon>
        <taxon>Chromadorea</taxon>
        <taxon>Rhabditida</taxon>
        <taxon>Spirurina</taxon>
        <taxon>Spiruromorpha</taxon>
        <taxon>Filarioidea</taxon>
        <taxon>Onchocercidae</taxon>
        <taxon>Loa</taxon>
    </lineage>
</organism>
<dbReference type="OrthoDB" id="10011262at2759"/>
<dbReference type="PROSITE" id="PS50262">
    <property type="entry name" value="G_PROTEIN_RECEP_F1_2"/>
    <property type="match status" value="1"/>
</dbReference>
<dbReference type="Pfam" id="PF00001">
    <property type="entry name" value="7tm_1"/>
    <property type="match status" value="1"/>
</dbReference>
<feature type="transmembrane region" description="Helical" evidence="5">
    <location>
        <begin position="107"/>
        <end position="125"/>
    </location>
</feature>
<gene>
    <name evidence="7" type="ORF">LOAG_06624</name>
</gene>
<evidence type="ECO:0000256" key="1">
    <source>
        <dbReference type="ARBA" id="ARBA00004370"/>
    </source>
</evidence>
<keyword evidence="4 5" id="KW-0472">Membrane</keyword>
<name>A0A1S0TXJ9_LOALO</name>
<accession>A0A1S0TXJ9</accession>
<keyword evidence="3 5" id="KW-1133">Transmembrane helix</keyword>
<dbReference type="FunCoup" id="A0A1S0TXJ9">
    <property type="interactions" value="11"/>
</dbReference>
<dbReference type="CDD" id="cd14978">
    <property type="entry name" value="7tmA_FMRFamide_R-like"/>
    <property type="match status" value="1"/>
</dbReference>
<feature type="transmembrane region" description="Helical" evidence="5">
    <location>
        <begin position="155"/>
        <end position="182"/>
    </location>
</feature>
<dbReference type="PRINTS" id="PR00237">
    <property type="entry name" value="GPCRRHODOPSN"/>
</dbReference>